<dbReference type="EMBL" id="JAFCMP010000160">
    <property type="protein sequence ID" value="KAG5184547.1"/>
    <property type="molecule type" value="Genomic_DNA"/>
</dbReference>
<evidence type="ECO:0000313" key="1">
    <source>
        <dbReference type="EMBL" id="KAG5184547.1"/>
    </source>
</evidence>
<gene>
    <name evidence="1" type="ORF">JKP88DRAFT_314497</name>
</gene>
<keyword evidence="2" id="KW-1185">Reference proteome</keyword>
<name>A0A835YZB0_9STRA</name>
<proteinExistence type="predicted"/>
<reference evidence="1" key="1">
    <citation type="submission" date="2021-02" db="EMBL/GenBank/DDBJ databases">
        <title>First Annotated Genome of the Yellow-green Alga Tribonema minus.</title>
        <authorList>
            <person name="Mahan K.M."/>
        </authorList>
    </citation>
    <scope>NUCLEOTIDE SEQUENCE</scope>
    <source>
        <strain evidence="1">UTEX B ZZ1240</strain>
    </source>
</reference>
<evidence type="ECO:0000313" key="2">
    <source>
        <dbReference type="Proteomes" id="UP000664859"/>
    </source>
</evidence>
<dbReference type="AlphaFoldDB" id="A0A835YZB0"/>
<comment type="caution">
    <text evidence="1">The sequence shown here is derived from an EMBL/GenBank/DDBJ whole genome shotgun (WGS) entry which is preliminary data.</text>
</comment>
<protein>
    <submittedName>
        <fullName evidence="1">Uncharacterized protein</fullName>
    </submittedName>
</protein>
<organism evidence="1 2">
    <name type="scientific">Tribonema minus</name>
    <dbReference type="NCBI Taxonomy" id="303371"/>
    <lineage>
        <taxon>Eukaryota</taxon>
        <taxon>Sar</taxon>
        <taxon>Stramenopiles</taxon>
        <taxon>Ochrophyta</taxon>
        <taxon>PX clade</taxon>
        <taxon>Xanthophyceae</taxon>
        <taxon>Tribonematales</taxon>
        <taxon>Tribonemataceae</taxon>
        <taxon>Tribonema</taxon>
    </lineage>
</organism>
<sequence>MARQVHQCDPYDQLPRLYKARQNWHQRAAATGLLEFKQLRAHAYPLWKHSGVLRNSLDACSDVESPIRVPVLVADEPEARHFEEMLWVLYHNTLPDPGSLELERALGILRAADKFAVEKRTTGTSVAHESSIACLLINWAKAHELATVPDELALRIRARYLDVLHMAALTEFFPQWTPQFIAHCAASQRQLDSPMHSNAPKLDTHDAVLSLFSATAIYASLKTPRRAKSTVTAAAFTRTVKMEDIAAAFASAMQAHAAKHIAPSTPIINYFGGYKWCLCLIAHYHEDRSITLGAYVQHKLAVPAAASVVSLVGAKYTIKCLSQPGSDDVSQRDAATIIPPLGRGWCDILRAMPKLTTWDASAFAQWRDSSQDTRTFEVTVETACASVSAHCS</sequence>
<accession>A0A835YZB0</accession>
<dbReference type="Proteomes" id="UP000664859">
    <property type="component" value="Unassembled WGS sequence"/>
</dbReference>